<dbReference type="Gene3D" id="3.40.50.300">
    <property type="entry name" value="P-loop containing nucleotide triphosphate hydrolases"/>
    <property type="match status" value="1"/>
</dbReference>
<keyword evidence="1" id="KW-0547">Nucleotide-binding</keyword>
<dbReference type="GO" id="GO:0003746">
    <property type="term" value="F:translation elongation factor activity"/>
    <property type="evidence" value="ECO:0007669"/>
    <property type="project" value="UniProtKB-KW"/>
</dbReference>
<gene>
    <name evidence="4" type="ORF">MDA_GLEAN10007184</name>
</gene>
<dbReference type="SUPFAM" id="SSF52540">
    <property type="entry name" value="P-loop containing nucleoside triphosphate hydrolases"/>
    <property type="match status" value="1"/>
</dbReference>
<keyword evidence="2" id="KW-0342">GTP-binding</keyword>
<keyword evidence="4" id="KW-0251">Elongation factor</keyword>
<dbReference type="AlphaFoldDB" id="L5LKA8"/>
<keyword evidence="5" id="KW-1185">Reference proteome</keyword>
<dbReference type="Pfam" id="PF00009">
    <property type="entry name" value="GTP_EFTU"/>
    <property type="match status" value="1"/>
</dbReference>
<organism evidence="4 5">
    <name type="scientific">Myotis davidii</name>
    <name type="common">David's myotis</name>
    <dbReference type="NCBI Taxonomy" id="225400"/>
    <lineage>
        <taxon>Eukaryota</taxon>
        <taxon>Metazoa</taxon>
        <taxon>Chordata</taxon>
        <taxon>Craniata</taxon>
        <taxon>Vertebrata</taxon>
        <taxon>Euteleostomi</taxon>
        <taxon>Mammalia</taxon>
        <taxon>Eutheria</taxon>
        <taxon>Laurasiatheria</taxon>
        <taxon>Chiroptera</taxon>
        <taxon>Yangochiroptera</taxon>
        <taxon>Vespertilionidae</taxon>
        <taxon>Myotis</taxon>
    </lineage>
</organism>
<evidence type="ECO:0000256" key="1">
    <source>
        <dbReference type="ARBA" id="ARBA00022741"/>
    </source>
</evidence>
<proteinExistence type="predicted"/>
<dbReference type="GO" id="GO:0005525">
    <property type="term" value="F:GTP binding"/>
    <property type="evidence" value="ECO:0007669"/>
    <property type="project" value="UniProtKB-KW"/>
</dbReference>
<evidence type="ECO:0000313" key="5">
    <source>
        <dbReference type="Proteomes" id="UP000010556"/>
    </source>
</evidence>
<feature type="domain" description="Tr-type G" evidence="3">
    <location>
        <begin position="7"/>
        <end position="79"/>
    </location>
</feature>
<keyword evidence="4" id="KW-0648">Protein biosynthesis</keyword>
<accession>L5LKA8</accession>
<dbReference type="InterPro" id="IPR000795">
    <property type="entry name" value="T_Tr_GTP-bd_dom"/>
</dbReference>
<dbReference type="InterPro" id="IPR050100">
    <property type="entry name" value="TRAFAC_GTPase_members"/>
</dbReference>
<protein>
    <submittedName>
        <fullName evidence="4">Elongation factor 1-alpha</fullName>
    </submittedName>
</protein>
<dbReference type="GO" id="GO:0003924">
    <property type="term" value="F:GTPase activity"/>
    <property type="evidence" value="ECO:0007669"/>
    <property type="project" value="InterPro"/>
</dbReference>
<reference evidence="5" key="1">
    <citation type="journal article" date="2013" name="Science">
        <title>Comparative analysis of bat genomes provides insight into the evolution of flight and immunity.</title>
        <authorList>
            <person name="Zhang G."/>
            <person name="Cowled C."/>
            <person name="Shi Z."/>
            <person name="Huang Z."/>
            <person name="Bishop-Lilly K.A."/>
            <person name="Fang X."/>
            <person name="Wynne J.W."/>
            <person name="Xiong Z."/>
            <person name="Baker M.L."/>
            <person name="Zhao W."/>
            <person name="Tachedjian M."/>
            <person name="Zhu Y."/>
            <person name="Zhou P."/>
            <person name="Jiang X."/>
            <person name="Ng J."/>
            <person name="Yang L."/>
            <person name="Wu L."/>
            <person name="Xiao J."/>
            <person name="Feng Y."/>
            <person name="Chen Y."/>
            <person name="Sun X."/>
            <person name="Zhang Y."/>
            <person name="Marsh G.A."/>
            <person name="Crameri G."/>
            <person name="Broder C.C."/>
            <person name="Frey K.G."/>
            <person name="Wang L.F."/>
            <person name="Wang J."/>
        </authorList>
    </citation>
    <scope>NUCLEOTIDE SEQUENCE [LARGE SCALE GENOMIC DNA]</scope>
</reference>
<dbReference type="EMBL" id="KB110904">
    <property type="protein sequence ID" value="ELK26667.1"/>
    <property type="molecule type" value="Genomic_DNA"/>
</dbReference>
<dbReference type="InterPro" id="IPR027417">
    <property type="entry name" value="P-loop_NTPase"/>
</dbReference>
<evidence type="ECO:0000259" key="3">
    <source>
        <dbReference type="Pfam" id="PF00009"/>
    </source>
</evidence>
<dbReference type="Proteomes" id="UP000010556">
    <property type="component" value="Unassembled WGS sequence"/>
</dbReference>
<name>L5LKA8_MYODS</name>
<dbReference type="PANTHER" id="PTHR23115">
    <property type="entry name" value="TRANSLATION FACTOR"/>
    <property type="match status" value="1"/>
</dbReference>
<evidence type="ECO:0000313" key="4">
    <source>
        <dbReference type="EMBL" id="ELK26667.1"/>
    </source>
</evidence>
<evidence type="ECO:0000256" key="2">
    <source>
        <dbReference type="ARBA" id="ARBA00023134"/>
    </source>
</evidence>
<sequence>MGKEKSHIIIIFGHADSGKATTTGHLIYKCGGMGKRNTKHVRKLLRWERAPSSMPESWLNKLKAEPECGITMDTSLLHCILPPTHLTDKPLCLPLQDGSKIRNVRAVPVPWLVWLSG</sequence>